<evidence type="ECO:0000313" key="2">
    <source>
        <dbReference type="Proteomes" id="UP001149090"/>
    </source>
</evidence>
<keyword evidence="2" id="KW-1185">Reference proteome</keyword>
<accession>A0A9Q0R788</accession>
<sequence length="94" mass="11462">MFKIHQIKFMIIQGKSFETINQLIYFLYHDEFDKTKEITNEMIGELREAKEYFQLNQNSIINLFLEDLFSRSLTTKTQKELKTYDSVRHRCQIF</sequence>
<dbReference type="Proteomes" id="UP001149090">
    <property type="component" value="Unassembled WGS sequence"/>
</dbReference>
<evidence type="ECO:0000313" key="1">
    <source>
        <dbReference type="EMBL" id="KAJ5069759.1"/>
    </source>
</evidence>
<gene>
    <name evidence="1" type="ORF">M0811_02336</name>
</gene>
<dbReference type="EMBL" id="JAPDFW010000103">
    <property type="protein sequence ID" value="KAJ5069759.1"/>
    <property type="molecule type" value="Genomic_DNA"/>
</dbReference>
<organism evidence="1 2">
    <name type="scientific">Anaeramoeba ignava</name>
    <name type="common">Anaerobic marine amoeba</name>
    <dbReference type="NCBI Taxonomy" id="1746090"/>
    <lineage>
        <taxon>Eukaryota</taxon>
        <taxon>Metamonada</taxon>
        <taxon>Anaeramoebidae</taxon>
        <taxon>Anaeramoeba</taxon>
    </lineage>
</organism>
<comment type="caution">
    <text evidence="1">The sequence shown here is derived from an EMBL/GenBank/DDBJ whole genome shotgun (WGS) entry which is preliminary data.</text>
</comment>
<protein>
    <submittedName>
        <fullName evidence="1">Uncharacterized protein</fullName>
    </submittedName>
</protein>
<name>A0A9Q0R788_ANAIG</name>
<reference evidence="1" key="1">
    <citation type="submission" date="2022-10" db="EMBL/GenBank/DDBJ databases">
        <title>Novel sulphate-reducing endosymbionts in the free-living metamonad Anaeramoeba.</title>
        <authorList>
            <person name="Jerlstrom-Hultqvist J."/>
            <person name="Cepicka I."/>
            <person name="Gallot-Lavallee L."/>
            <person name="Salas-Leiva D."/>
            <person name="Curtis B.A."/>
            <person name="Zahonova K."/>
            <person name="Pipaliya S."/>
            <person name="Dacks J."/>
            <person name="Roger A.J."/>
        </authorList>
    </citation>
    <scope>NUCLEOTIDE SEQUENCE</scope>
    <source>
        <strain evidence="1">BMAN</strain>
    </source>
</reference>
<dbReference type="AlphaFoldDB" id="A0A9Q0R788"/>
<proteinExistence type="predicted"/>